<organism evidence="1 2">
    <name type="scientific">Catharanthus roseus</name>
    <name type="common">Madagascar periwinkle</name>
    <name type="synonym">Vinca rosea</name>
    <dbReference type="NCBI Taxonomy" id="4058"/>
    <lineage>
        <taxon>Eukaryota</taxon>
        <taxon>Viridiplantae</taxon>
        <taxon>Streptophyta</taxon>
        <taxon>Embryophyta</taxon>
        <taxon>Tracheophyta</taxon>
        <taxon>Spermatophyta</taxon>
        <taxon>Magnoliopsida</taxon>
        <taxon>eudicotyledons</taxon>
        <taxon>Gunneridae</taxon>
        <taxon>Pentapetalae</taxon>
        <taxon>asterids</taxon>
        <taxon>lamiids</taxon>
        <taxon>Gentianales</taxon>
        <taxon>Apocynaceae</taxon>
        <taxon>Rauvolfioideae</taxon>
        <taxon>Vinceae</taxon>
        <taxon>Catharanthinae</taxon>
        <taxon>Catharanthus</taxon>
    </lineage>
</organism>
<keyword evidence="2" id="KW-1185">Reference proteome</keyword>
<name>A0ACB9ZX97_CATRO</name>
<accession>A0ACB9ZX97</accession>
<evidence type="ECO:0000313" key="1">
    <source>
        <dbReference type="EMBL" id="KAI5652473.1"/>
    </source>
</evidence>
<sequence length="288" mass="33004">MDPGPIVSGFSHQYRKEPKPLNAWVYGALFFIGSSLEFKSRRRSWGDFDVNWLDMQEHQGVVTRAKAKQLKSHNDQIEQEKFQGLNFDMVGSPSAQAGKLPPIYGNVLTSALESNPSAQENSYQLVSEDPPFEVLDDQTNTYKKITQNSTSTPFGEESRNSQHDNPLRLIMQELQSLRDEMRDIRRDVSNLSNQQRKVSPHGSLNATTLRSNGPFNCSRTTEFHQPPHFDEEFINLLTVVKEEVLEEACLDTLKKFQDHKLGMESHYMMIMNMFHLLPTVEETKVTKP</sequence>
<gene>
    <name evidence="1" type="ORF">M9H77_29660</name>
</gene>
<proteinExistence type="predicted"/>
<reference evidence="2" key="1">
    <citation type="journal article" date="2023" name="Nat. Plants">
        <title>Single-cell RNA sequencing provides a high-resolution roadmap for understanding the multicellular compartmentation of specialized metabolism.</title>
        <authorList>
            <person name="Sun S."/>
            <person name="Shen X."/>
            <person name="Li Y."/>
            <person name="Li Y."/>
            <person name="Wang S."/>
            <person name="Li R."/>
            <person name="Zhang H."/>
            <person name="Shen G."/>
            <person name="Guo B."/>
            <person name="Wei J."/>
            <person name="Xu J."/>
            <person name="St-Pierre B."/>
            <person name="Chen S."/>
            <person name="Sun C."/>
        </authorList>
    </citation>
    <scope>NUCLEOTIDE SEQUENCE [LARGE SCALE GENOMIC DNA]</scope>
</reference>
<dbReference type="EMBL" id="CM044707">
    <property type="protein sequence ID" value="KAI5652473.1"/>
    <property type="molecule type" value="Genomic_DNA"/>
</dbReference>
<dbReference type="Proteomes" id="UP001060085">
    <property type="component" value="Linkage Group LG07"/>
</dbReference>
<evidence type="ECO:0000313" key="2">
    <source>
        <dbReference type="Proteomes" id="UP001060085"/>
    </source>
</evidence>
<comment type="caution">
    <text evidence="1">The sequence shown here is derived from an EMBL/GenBank/DDBJ whole genome shotgun (WGS) entry which is preliminary data.</text>
</comment>
<protein>
    <submittedName>
        <fullName evidence="1">Uncharacterized protein</fullName>
    </submittedName>
</protein>